<sequence length="64" mass="6416">MCKVNVDAAVSENGKVAAVAAVARDANGLFLGTSSQVMPGTTDAETTKALVCGEGMALVSNLLF</sequence>
<proteinExistence type="predicted"/>
<keyword evidence="2" id="KW-1185">Reference proteome</keyword>
<evidence type="ECO:0000313" key="2">
    <source>
        <dbReference type="Proteomes" id="UP000636709"/>
    </source>
</evidence>
<organism evidence="1 2">
    <name type="scientific">Digitaria exilis</name>
    <dbReference type="NCBI Taxonomy" id="1010633"/>
    <lineage>
        <taxon>Eukaryota</taxon>
        <taxon>Viridiplantae</taxon>
        <taxon>Streptophyta</taxon>
        <taxon>Embryophyta</taxon>
        <taxon>Tracheophyta</taxon>
        <taxon>Spermatophyta</taxon>
        <taxon>Magnoliopsida</taxon>
        <taxon>Liliopsida</taxon>
        <taxon>Poales</taxon>
        <taxon>Poaceae</taxon>
        <taxon>PACMAD clade</taxon>
        <taxon>Panicoideae</taxon>
        <taxon>Panicodae</taxon>
        <taxon>Paniceae</taxon>
        <taxon>Anthephorinae</taxon>
        <taxon>Digitaria</taxon>
    </lineage>
</organism>
<evidence type="ECO:0008006" key="3">
    <source>
        <dbReference type="Google" id="ProtNLM"/>
    </source>
</evidence>
<dbReference type="Proteomes" id="UP000636709">
    <property type="component" value="Unassembled WGS sequence"/>
</dbReference>
<protein>
    <recommendedName>
        <fullName evidence="3">RNase H type-1 domain-containing protein</fullName>
    </recommendedName>
</protein>
<dbReference type="AlphaFoldDB" id="A0A835ETX1"/>
<name>A0A835ETX1_9POAL</name>
<comment type="caution">
    <text evidence="1">The sequence shown here is derived from an EMBL/GenBank/DDBJ whole genome shotgun (WGS) entry which is preliminary data.</text>
</comment>
<reference evidence="1" key="1">
    <citation type="submission" date="2020-07" db="EMBL/GenBank/DDBJ databases">
        <title>Genome sequence and genetic diversity analysis of an under-domesticated orphan crop, white fonio (Digitaria exilis).</title>
        <authorList>
            <person name="Bennetzen J.L."/>
            <person name="Chen S."/>
            <person name="Ma X."/>
            <person name="Wang X."/>
            <person name="Yssel A.E.J."/>
            <person name="Chaluvadi S.R."/>
            <person name="Johnson M."/>
            <person name="Gangashetty P."/>
            <person name="Hamidou F."/>
            <person name="Sanogo M.D."/>
            <person name="Zwaenepoel A."/>
            <person name="Wallace J."/>
            <person name="Van De Peer Y."/>
            <person name="Van Deynze A."/>
        </authorList>
    </citation>
    <scope>NUCLEOTIDE SEQUENCE</scope>
    <source>
        <tissue evidence="1">Leaves</tissue>
    </source>
</reference>
<gene>
    <name evidence="1" type="ORF">HU200_027176</name>
</gene>
<accession>A0A835ETX1</accession>
<dbReference type="EMBL" id="JACEFO010001732">
    <property type="protein sequence ID" value="KAF8715519.1"/>
    <property type="molecule type" value="Genomic_DNA"/>
</dbReference>
<evidence type="ECO:0000313" key="1">
    <source>
        <dbReference type="EMBL" id="KAF8715519.1"/>
    </source>
</evidence>
<dbReference type="OrthoDB" id="1906820at2759"/>